<comment type="caution">
    <text evidence="1">The sequence shown here is derived from an EMBL/GenBank/DDBJ whole genome shotgun (WGS) entry which is preliminary data.</text>
</comment>
<reference evidence="1" key="1">
    <citation type="journal article" date="2015" name="Nature">
        <title>Complex archaea that bridge the gap between prokaryotes and eukaryotes.</title>
        <authorList>
            <person name="Spang A."/>
            <person name="Saw J.H."/>
            <person name="Jorgensen S.L."/>
            <person name="Zaremba-Niedzwiedzka K."/>
            <person name="Martijn J."/>
            <person name="Lind A.E."/>
            <person name="van Eijk R."/>
            <person name="Schleper C."/>
            <person name="Guy L."/>
            <person name="Ettema T.J."/>
        </authorList>
    </citation>
    <scope>NUCLEOTIDE SEQUENCE</scope>
</reference>
<organism evidence="1">
    <name type="scientific">marine sediment metagenome</name>
    <dbReference type="NCBI Taxonomy" id="412755"/>
    <lineage>
        <taxon>unclassified sequences</taxon>
        <taxon>metagenomes</taxon>
        <taxon>ecological metagenomes</taxon>
    </lineage>
</organism>
<protein>
    <submittedName>
        <fullName evidence="1">Uncharacterized protein</fullName>
    </submittedName>
</protein>
<proteinExistence type="predicted"/>
<evidence type="ECO:0000313" key="1">
    <source>
        <dbReference type="EMBL" id="KKN11885.1"/>
    </source>
</evidence>
<sequence length="569" mass="66228">MSGDWSPFSPDYYPFAEVEDFCSPCYRWRFLSIIRGSFPRWGNLLSNPNNPSEEFPQYFNVAKNYRKFSTALIRALSRSSHPNSIIRNIPQPNLLLDYLSGGIDIEAHHIFAMNLIGIWLDRLNDEGVLDEYISTDQTLINFFILNENFDLYRHNQAHINLAQQSQAGVGVAQPRQPQTFSWRGGLSVYGVIPIIHLKRQEIRVPVPIADNFFEPNLDLSDDNATPEGIRSFFVLNEFHKMWILRESIAQLIEDQIFQENLYDGLENLIFNSQIDLAAFNFRDFDIIVDTIDHSISLDNLDFRAETGQAAIIHDLLYRPYPNIVNSFQDRNPCPFQIGQDPNIRYNCPLSRNMGCGMSDRRIRNLQFPRDRIETNVYKFLRLLRDEAIFSHNTLYKITRLHPERMDELNQYSDFWIGSLHQDNSQRWIFEPNMPLHWNPPRLSDKKFELCLLSPICYESGLQVRFTSKEGIDNFVVNPITNFNPWIQEYPFNSGERVNCIIGQLSIDNFNINISRQKRQLVKSIHYSPSSRDIVGADPNDRAEVILERRLGNRGQRVGMATFGRSARFV</sequence>
<dbReference type="AlphaFoldDB" id="A0A0F9MX86"/>
<gene>
    <name evidence="1" type="ORF">LCGC14_1022000</name>
</gene>
<accession>A0A0F9MX86</accession>
<name>A0A0F9MX86_9ZZZZ</name>
<dbReference type="EMBL" id="LAZR01004091">
    <property type="protein sequence ID" value="KKN11885.1"/>
    <property type="molecule type" value="Genomic_DNA"/>
</dbReference>